<gene>
    <name evidence="11" type="ORF">MNBD_GAMMA09-3588</name>
</gene>
<feature type="non-terminal residue" evidence="11">
    <location>
        <position position="822"/>
    </location>
</feature>
<evidence type="ECO:0000313" key="11">
    <source>
        <dbReference type="EMBL" id="VAW62356.1"/>
    </source>
</evidence>
<dbReference type="GO" id="GO:0004386">
    <property type="term" value="F:helicase activity"/>
    <property type="evidence" value="ECO:0007669"/>
    <property type="project" value="UniProtKB-KW"/>
</dbReference>
<dbReference type="GO" id="GO:0003677">
    <property type="term" value="F:DNA binding"/>
    <property type="evidence" value="ECO:0007669"/>
    <property type="project" value="UniProtKB-KW"/>
</dbReference>
<keyword evidence="3" id="KW-0347">Helicase</keyword>
<dbReference type="Pfam" id="PF00176">
    <property type="entry name" value="SNF2-rel_dom"/>
    <property type="match status" value="1"/>
</dbReference>
<dbReference type="Gene3D" id="6.10.140.2230">
    <property type="match status" value="1"/>
</dbReference>
<evidence type="ECO:0000256" key="7">
    <source>
        <dbReference type="ARBA" id="ARBA00023159"/>
    </source>
</evidence>
<evidence type="ECO:0000256" key="3">
    <source>
        <dbReference type="ARBA" id="ARBA00022806"/>
    </source>
</evidence>
<dbReference type="InterPro" id="IPR000330">
    <property type="entry name" value="SNF2_N"/>
</dbReference>
<evidence type="ECO:0000256" key="8">
    <source>
        <dbReference type="ARBA" id="ARBA00023163"/>
    </source>
</evidence>
<dbReference type="InterPro" id="IPR014001">
    <property type="entry name" value="Helicase_ATP-bd"/>
</dbReference>
<proteinExistence type="inferred from homology"/>
<keyword evidence="6" id="KW-0238">DNA-binding</keyword>
<name>A0A3B0Y1P6_9ZZZZ</name>
<dbReference type="InterPro" id="IPR027417">
    <property type="entry name" value="P-loop_NTPase"/>
</dbReference>
<dbReference type="Gene3D" id="2.30.30.140">
    <property type="match status" value="1"/>
</dbReference>
<organism evidence="11">
    <name type="scientific">hydrothermal vent metagenome</name>
    <dbReference type="NCBI Taxonomy" id="652676"/>
    <lineage>
        <taxon>unclassified sequences</taxon>
        <taxon>metagenomes</taxon>
        <taxon>ecological metagenomes</taxon>
    </lineage>
</organism>
<dbReference type="PROSITE" id="PS51192">
    <property type="entry name" value="HELICASE_ATP_BIND_1"/>
    <property type="match status" value="1"/>
</dbReference>
<dbReference type="PROSITE" id="PS51194">
    <property type="entry name" value="HELICASE_CTER"/>
    <property type="match status" value="1"/>
</dbReference>
<dbReference type="Pfam" id="PF18337">
    <property type="entry name" value="Tudor_RapA"/>
    <property type="match status" value="1"/>
</dbReference>
<dbReference type="EMBL" id="UOFI01000022">
    <property type="protein sequence ID" value="VAW62356.1"/>
    <property type="molecule type" value="Genomic_DNA"/>
</dbReference>
<dbReference type="GO" id="GO:0005524">
    <property type="term" value="F:ATP binding"/>
    <property type="evidence" value="ECO:0007669"/>
    <property type="project" value="UniProtKB-KW"/>
</dbReference>
<dbReference type="InterPro" id="IPR040765">
    <property type="entry name" value="Tudor_1_RapA"/>
</dbReference>
<dbReference type="InterPro" id="IPR038718">
    <property type="entry name" value="SNF2-like_sf"/>
</dbReference>
<dbReference type="CDD" id="cd18011">
    <property type="entry name" value="DEXDc_RapA"/>
    <property type="match status" value="1"/>
</dbReference>
<dbReference type="InterPro" id="IPR001650">
    <property type="entry name" value="Helicase_C-like"/>
</dbReference>
<keyword evidence="7" id="KW-0010">Activator</keyword>
<accession>A0A3B0Y1P6</accession>
<evidence type="ECO:0000256" key="1">
    <source>
        <dbReference type="ARBA" id="ARBA00022741"/>
    </source>
</evidence>
<dbReference type="NCBIfam" id="NF003426">
    <property type="entry name" value="PRK04914.1"/>
    <property type="match status" value="1"/>
</dbReference>
<dbReference type="HAMAP" id="MF_01821">
    <property type="entry name" value="Helicase_RapA"/>
    <property type="match status" value="1"/>
</dbReference>
<dbReference type="InterPro" id="IPR057342">
    <property type="entry name" value="DEXDc_RapA"/>
</dbReference>
<dbReference type="GO" id="GO:0016817">
    <property type="term" value="F:hydrolase activity, acting on acid anhydrides"/>
    <property type="evidence" value="ECO:0007669"/>
    <property type="project" value="InterPro"/>
</dbReference>
<dbReference type="GO" id="GO:0006355">
    <property type="term" value="P:regulation of DNA-templated transcription"/>
    <property type="evidence" value="ECO:0007669"/>
    <property type="project" value="InterPro"/>
</dbReference>
<dbReference type="InterPro" id="IPR040766">
    <property type="entry name" value="Tudor_2_RapA"/>
</dbReference>
<reference evidence="11" key="1">
    <citation type="submission" date="2018-06" db="EMBL/GenBank/DDBJ databases">
        <authorList>
            <person name="Zhirakovskaya E."/>
        </authorList>
    </citation>
    <scope>NUCLEOTIDE SEQUENCE</scope>
</reference>
<dbReference type="PANTHER" id="PTHR45766">
    <property type="entry name" value="DNA ANNEALING HELICASE AND ENDONUCLEASE ZRANB3 FAMILY MEMBER"/>
    <property type="match status" value="1"/>
</dbReference>
<dbReference type="Pfam" id="PF12137">
    <property type="entry name" value="RapA_C"/>
    <property type="match status" value="1"/>
</dbReference>
<evidence type="ECO:0000256" key="5">
    <source>
        <dbReference type="ARBA" id="ARBA00023015"/>
    </source>
</evidence>
<keyword evidence="4" id="KW-0067">ATP-binding</keyword>
<feature type="domain" description="Helicase ATP-binding" evidence="9">
    <location>
        <begin position="163"/>
        <end position="335"/>
    </location>
</feature>
<dbReference type="SMART" id="SM00487">
    <property type="entry name" value="DEXDc"/>
    <property type="match status" value="1"/>
</dbReference>
<keyword evidence="5" id="KW-0805">Transcription regulation</keyword>
<evidence type="ECO:0000259" key="9">
    <source>
        <dbReference type="PROSITE" id="PS51192"/>
    </source>
</evidence>
<evidence type="ECO:0000259" key="10">
    <source>
        <dbReference type="PROSITE" id="PS51194"/>
    </source>
</evidence>
<dbReference type="PANTHER" id="PTHR45766:SF6">
    <property type="entry name" value="SWI_SNF-RELATED MATRIX-ASSOCIATED ACTIN-DEPENDENT REGULATOR OF CHROMATIN SUBFAMILY A-LIKE PROTEIN 1"/>
    <property type="match status" value="1"/>
</dbReference>
<dbReference type="Pfam" id="PF00271">
    <property type="entry name" value="Helicase_C"/>
    <property type="match status" value="1"/>
</dbReference>
<dbReference type="Pfam" id="PF18339">
    <property type="entry name" value="Tudor_1_RapA"/>
    <property type="match status" value="1"/>
</dbReference>
<keyword evidence="2" id="KW-0378">Hydrolase</keyword>
<dbReference type="Gene3D" id="2.30.30.930">
    <property type="match status" value="1"/>
</dbReference>
<dbReference type="AlphaFoldDB" id="A0A3B0Y1P6"/>
<sequence length="822" mass="94506">MSQFVVGQRWINDAELIMGLGTVVSVEHRTISIHFQSTGETRAYAKETAPLTRIIFKLGDEIQDIEKRKLIIKAVHENNHLITYRVETESGDTESLEEARLDTAIQLNKPLDRLFSGQIDNFKWYRLRNRTWQNSLKNHNNGITGLTGARTSLIPHQLYIANEVASRFAPRVMLADEVGLGKTIEAGLILHQQINTGRASRVLIIVPESLIHQWLVEMLRRFNLFFSIYDEERCRAIEESTDFSNPFNAEQQVLCSLTLFTNNPQRFEQVINTEWDLLIIDEAHHLAWSNEHVSEEYKLVEQLAKTSKGLLLLTATPEQFGKESHFARLRLLDTDKFSDYDTFTQQENQYQIIADLIEKIIADEPLSESLLSQLRSLESNVDTQLVMSGNLSAQQKNEITHHLLDCHGTGRVLFRNTRAAIKGFPERQVIPCPLQTPGEYQSIFENTEFTAECLQPEKHLKTSKDWTTFDPRIQWLADFLNQHRADKILLITHFAETAIELSKALKTQFGIASAVFHEQLSIVERDKRAADFSDKETGVQILMCSEIGSEGRNFQFSSHLVLFDLPLNPDLLEQRIGRLDRIGQKNTINIHVPYFEHSPQQRLFNWYHQSLNAFNSTCPAGAQIFSQNRQQLLQSLHIKHCTDDDFEIFIEQCQQQYTELNQSLHDGRDRLLEYSSCRMDIAKKLQSKIELFEQQSDLKSYMTDLFDCYGVNIEEHKAGSYIITPAEHMIGQFPGLNDDGMTVTFDRETALIHDDMYFLSWDHPMVLNGIDMLLSNEMGNTSVCSIKSHSLQNEIKPGQLLIQMNYILNIEIPGENSTDRDK</sequence>
<evidence type="ECO:0000256" key="6">
    <source>
        <dbReference type="ARBA" id="ARBA00023125"/>
    </source>
</evidence>
<dbReference type="InterPro" id="IPR023949">
    <property type="entry name" value="Helicase_RapA"/>
</dbReference>
<dbReference type="InterPro" id="IPR022737">
    <property type="entry name" value="RapA_C"/>
</dbReference>
<feature type="domain" description="Helicase C-terminal" evidence="10">
    <location>
        <begin position="472"/>
        <end position="626"/>
    </location>
</feature>
<evidence type="ECO:0000256" key="2">
    <source>
        <dbReference type="ARBA" id="ARBA00022801"/>
    </source>
</evidence>
<dbReference type="InterPro" id="IPR049730">
    <property type="entry name" value="SNF2/RAD54-like_C"/>
</dbReference>
<dbReference type="SMART" id="SM00490">
    <property type="entry name" value="HELICc"/>
    <property type="match status" value="1"/>
</dbReference>
<evidence type="ECO:0000256" key="4">
    <source>
        <dbReference type="ARBA" id="ARBA00022840"/>
    </source>
</evidence>
<keyword evidence="1" id="KW-0547">Nucleotide-binding</keyword>
<dbReference type="CDD" id="cd18793">
    <property type="entry name" value="SF2_C_SNF"/>
    <property type="match status" value="1"/>
</dbReference>
<protein>
    <submittedName>
        <fullName evidence="11">RNA polymerase associated protein RapA</fullName>
    </submittedName>
</protein>
<dbReference type="Gene3D" id="3.30.360.80">
    <property type="match status" value="1"/>
</dbReference>
<keyword evidence="8" id="KW-0804">Transcription</keyword>
<dbReference type="SUPFAM" id="SSF52540">
    <property type="entry name" value="P-loop containing nucleoside triphosphate hydrolases"/>
    <property type="match status" value="2"/>
</dbReference>
<dbReference type="Gene3D" id="3.40.50.10810">
    <property type="entry name" value="Tandem AAA-ATPase domain"/>
    <property type="match status" value="1"/>
</dbReference>
<dbReference type="Gene3D" id="3.40.50.300">
    <property type="entry name" value="P-loop containing nucleotide triphosphate hydrolases"/>
    <property type="match status" value="1"/>
</dbReference>